<dbReference type="InterPro" id="IPR001117">
    <property type="entry name" value="Cu-oxidase_2nd"/>
</dbReference>
<reference evidence="15" key="1">
    <citation type="journal article" date="2013" name="Nat. Commun.">
        <title>Whole-genome sequencing of Oryza brachyantha reveals mechanisms underlying Oryza genome evolution.</title>
        <authorList>
            <person name="Chen J."/>
            <person name="Huang Q."/>
            <person name="Gao D."/>
            <person name="Wang J."/>
            <person name="Lang Y."/>
            <person name="Liu T."/>
            <person name="Li B."/>
            <person name="Bai Z."/>
            <person name="Luis Goicoechea J."/>
            <person name="Liang C."/>
            <person name="Chen C."/>
            <person name="Zhang W."/>
            <person name="Sun S."/>
            <person name="Liao Y."/>
            <person name="Zhang X."/>
            <person name="Yang L."/>
            <person name="Song C."/>
            <person name="Wang M."/>
            <person name="Shi J."/>
            <person name="Liu G."/>
            <person name="Liu J."/>
            <person name="Zhou H."/>
            <person name="Zhou W."/>
            <person name="Yu Q."/>
            <person name="An N."/>
            <person name="Chen Y."/>
            <person name="Cai Q."/>
            <person name="Wang B."/>
            <person name="Liu B."/>
            <person name="Min J."/>
            <person name="Huang Y."/>
            <person name="Wu H."/>
            <person name="Li Z."/>
            <person name="Zhang Y."/>
            <person name="Yin Y."/>
            <person name="Song W."/>
            <person name="Jiang J."/>
            <person name="Jackson S.A."/>
            <person name="Wing R.A."/>
            <person name="Wang J."/>
            <person name="Chen M."/>
        </authorList>
    </citation>
    <scope>NUCLEOTIDE SEQUENCE [LARGE SCALE GENOMIC DNA]</scope>
    <source>
        <strain evidence="15">cv. IRGC 101232</strain>
    </source>
</reference>
<evidence type="ECO:0000256" key="5">
    <source>
        <dbReference type="ARBA" id="ARBA00012297"/>
    </source>
</evidence>
<dbReference type="GO" id="GO:0052716">
    <property type="term" value="F:hydroquinone:oxygen oxidoreductase activity"/>
    <property type="evidence" value="ECO:0007669"/>
    <property type="project" value="UniProtKB-EC"/>
</dbReference>
<dbReference type="PANTHER" id="PTHR11709:SF452">
    <property type="entry name" value="LACCASE-2"/>
    <property type="match status" value="1"/>
</dbReference>
<dbReference type="GO" id="GO:0046274">
    <property type="term" value="P:lignin catabolic process"/>
    <property type="evidence" value="ECO:0007669"/>
    <property type="project" value="UniProtKB-KW"/>
</dbReference>
<evidence type="ECO:0000259" key="13">
    <source>
        <dbReference type="Pfam" id="PF00394"/>
    </source>
</evidence>
<dbReference type="Proteomes" id="UP000006038">
    <property type="component" value="Chromosome 1"/>
</dbReference>
<dbReference type="HOGENOM" id="CLU_006504_1_0_1"/>
<dbReference type="InterPro" id="IPR008972">
    <property type="entry name" value="Cupredoxin"/>
</dbReference>
<comment type="subcellular location">
    <subcellularLocation>
        <location evidence="3">Secreted</location>
        <location evidence="3">Extracellular space</location>
        <location evidence="3">Apoplast</location>
    </subcellularLocation>
</comment>
<evidence type="ECO:0000256" key="6">
    <source>
        <dbReference type="ARBA" id="ARBA00022523"/>
    </source>
</evidence>
<feature type="chain" id="PRO_5003771870" description="laccase" evidence="12">
    <location>
        <begin position="28"/>
        <end position="335"/>
    </location>
</feature>
<keyword evidence="6" id="KW-0052">Apoplast</keyword>
<keyword evidence="9" id="KW-0560">Oxidoreductase</keyword>
<keyword evidence="11" id="KW-0439">Lignin degradation</keyword>
<comment type="function">
    <text evidence="2">Lignin degradation and detoxification of lignin-derived products.</text>
</comment>
<reference evidence="15" key="2">
    <citation type="submission" date="2013-04" db="UniProtKB">
        <authorList>
            <consortium name="EnsemblPlants"/>
        </authorList>
    </citation>
    <scope>IDENTIFICATION</scope>
</reference>
<comment type="catalytic activity">
    <reaction evidence="1">
        <text>4 hydroquinone + O2 = 4 benzosemiquinone + 2 H2O</text>
        <dbReference type="Rhea" id="RHEA:11276"/>
        <dbReference type="ChEBI" id="CHEBI:15377"/>
        <dbReference type="ChEBI" id="CHEBI:15379"/>
        <dbReference type="ChEBI" id="CHEBI:17594"/>
        <dbReference type="ChEBI" id="CHEBI:17977"/>
        <dbReference type="EC" id="1.10.3.2"/>
    </reaction>
</comment>
<evidence type="ECO:0000256" key="3">
    <source>
        <dbReference type="ARBA" id="ARBA00004271"/>
    </source>
</evidence>
<protein>
    <recommendedName>
        <fullName evidence="5">laccase</fullName>
        <ecNumber evidence="5">1.10.3.2</ecNumber>
    </recommendedName>
</protein>
<evidence type="ECO:0000256" key="11">
    <source>
        <dbReference type="ARBA" id="ARBA00023185"/>
    </source>
</evidence>
<dbReference type="Pfam" id="PF07732">
    <property type="entry name" value="Cu-oxidase_3"/>
    <property type="match status" value="1"/>
</dbReference>
<evidence type="ECO:0000256" key="2">
    <source>
        <dbReference type="ARBA" id="ARBA00002075"/>
    </source>
</evidence>
<dbReference type="GO" id="GO:0048046">
    <property type="term" value="C:apoplast"/>
    <property type="evidence" value="ECO:0007669"/>
    <property type="project" value="UniProtKB-SubCell"/>
</dbReference>
<dbReference type="GO" id="GO:0005507">
    <property type="term" value="F:copper ion binding"/>
    <property type="evidence" value="ECO:0007669"/>
    <property type="project" value="InterPro"/>
</dbReference>
<feature type="domain" description="Plastocyanin-like" evidence="13">
    <location>
        <begin position="207"/>
        <end position="330"/>
    </location>
</feature>
<dbReference type="Pfam" id="PF00394">
    <property type="entry name" value="Cu-oxidase"/>
    <property type="match status" value="1"/>
</dbReference>
<evidence type="ECO:0000259" key="14">
    <source>
        <dbReference type="Pfam" id="PF07732"/>
    </source>
</evidence>
<accession>J3L264</accession>
<dbReference type="STRING" id="4533.J3L264"/>
<dbReference type="InterPro" id="IPR011707">
    <property type="entry name" value="Cu-oxidase-like_N"/>
</dbReference>
<dbReference type="Gramene" id="OB01G33200.1">
    <property type="protein sequence ID" value="OB01G33200.1"/>
    <property type="gene ID" value="OB01G33200"/>
</dbReference>
<dbReference type="SUPFAM" id="SSF49503">
    <property type="entry name" value="Cupredoxins"/>
    <property type="match status" value="2"/>
</dbReference>
<comment type="similarity">
    <text evidence="4">Belongs to the multicopper oxidase family.</text>
</comment>
<evidence type="ECO:0000256" key="4">
    <source>
        <dbReference type="ARBA" id="ARBA00010609"/>
    </source>
</evidence>
<evidence type="ECO:0000256" key="9">
    <source>
        <dbReference type="ARBA" id="ARBA00023002"/>
    </source>
</evidence>
<dbReference type="EnsemblPlants" id="OB01G33200.1">
    <property type="protein sequence ID" value="OB01G33200.1"/>
    <property type="gene ID" value="OB01G33200"/>
</dbReference>
<organism evidence="15">
    <name type="scientific">Oryza brachyantha</name>
    <name type="common">malo sina</name>
    <dbReference type="NCBI Taxonomy" id="4533"/>
    <lineage>
        <taxon>Eukaryota</taxon>
        <taxon>Viridiplantae</taxon>
        <taxon>Streptophyta</taxon>
        <taxon>Embryophyta</taxon>
        <taxon>Tracheophyta</taxon>
        <taxon>Spermatophyta</taxon>
        <taxon>Magnoliopsida</taxon>
        <taxon>Liliopsida</taxon>
        <taxon>Poales</taxon>
        <taxon>Poaceae</taxon>
        <taxon>BOP clade</taxon>
        <taxon>Oryzoideae</taxon>
        <taxon>Oryzeae</taxon>
        <taxon>Oryzinae</taxon>
        <taxon>Oryza</taxon>
    </lineage>
</organism>
<feature type="signal peptide" evidence="12">
    <location>
        <begin position="1"/>
        <end position="27"/>
    </location>
</feature>
<dbReference type="Gene3D" id="2.60.40.420">
    <property type="entry name" value="Cupredoxins - blue copper proteins"/>
    <property type="match status" value="2"/>
</dbReference>
<dbReference type="PANTHER" id="PTHR11709">
    <property type="entry name" value="MULTI-COPPER OXIDASE"/>
    <property type="match status" value="1"/>
</dbReference>
<keyword evidence="12" id="KW-0732">Signal</keyword>
<sequence>MASSPRGRLPLVVSTLLLALFTVTARADVKRYQFDFLHAYIYVLASASVDCDEQREQIVPREGHGHGERGYPGPTIYAREGDRIVVNVANRMTRHNVTIHWHGLKQRRNGWADGPLRSICTQPNTIQIKTNPFNSFSSNPLAKLRADVREAVPDRQRRELRLRLQRDGPAGHAHIAWMRATVHSAVVVLPGAGVPYPFPEPDDEAEIILGEWWHADVETVERQGSMLGMAPNMSDAHTINGKPGPLFPCYQKHTYALQVRSGKTYLIRIINAAVIDELFFSIAGHAMTVVEIDVTYNKPFVTSTVQLSPGQNMNVLVRADQSPGRYFMVATLILA</sequence>
<dbReference type="EC" id="1.10.3.2" evidence="5"/>
<dbReference type="CDD" id="cd13875">
    <property type="entry name" value="CuRO_2_LCC_plant"/>
    <property type="match status" value="1"/>
</dbReference>
<keyword evidence="10" id="KW-0186">Copper</keyword>
<evidence type="ECO:0000256" key="12">
    <source>
        <dbReference type="SAM" id="SignalP"/>
    </source>
</evidence>
<dbReference type="AlphaFoldDB" id="J3L264"/>
<feature type="domain" description="Plastocyanin-like" evidence="14">
    <location>
        <begin position="70"/>
        <end position="117"/>
    </location>
</feature>
<evidence type="ECO:0000256" key="10">
    <source>
        <dbReference type="ARBA" id="ARBA00023008"/>
    </source>
</evidence>
<dbReference type="InterPro" id="IPR034285">
    <property type="entry name" value="CuRO_2_LCC"/>
</dbReference>
<keyword evidence="7" id="KW-0964">Secreted</keyword>
<evidence type="ECO:0000313" key="16">
    <source>
        <dbReference type="Proteomes" id="UP000006038"/>
    </source>
</evidence>
<keyword evidence="16" id="KW-1185">Reference proteome</keyword>
<dbReference type="eggNOG" id="KOG1263">
    <property type="taxonomic scope" value="Eukaryota"/>
</dbReference>
<evidence type="ECO:0000256" key="1">
    <source>
        <dbReference type="ARBA" id="ARBA00000349"/>
    </source>
</evidence>
<name>J3L264_ORYBR</name>
<keyword evidence="8" id="KW-0677">Repeat</keyword>
<evidence type="ECO:0000256" key="8">
    <source>
        <dbReference type="ARBA" id="ARBA00022737"/>
    </source>
</evidence>
<evidence type="ECO:0000256" key="7">
    <source>
        <dbReference type="ARBA" id="ARBA00022525"/>
    </source>
</evidence>
<proteinExistence type="inferred from homology"/>
<dbReference type="InterPro" id="IPR045087">
    <property type="entry name" value="Cu-oxidase_fam"/>
</dbReference>
<evidence type="ECO:0000313" key="15">
    <source>
        <dbReference type="EnsemblPlants" id="OB01G33200.1"/>
    </source>
</evidence>